<name>E5AMT1_MYCRK</name>
<evidence type="ECO:0000313" key="2">
    <source>
        <dbReference type="Proteomes" id="UP000007437"/>
    </source>
</evidence>
<reference evidence="1 2" key="1">
    <citation type="journal article" date="2011" name="J. Bacteriol.">
        <title>Complete genome sequence of Burkholderia rhizoxinica, an endosymbiont of Rhizopus microsporus.</title>
        <authorList>
            <person name="Lackner G."/>
            <person name="Moebius N."/>
            <person name="Partida-Martinez L."/>
            <person name="Hertweck C."/>
        </authorList>
    </citation>
    <scope>NUCLEOTIDE SEQUENCE [LARGE SCALE GENOMIC DNA]</scope>
    <source>
        <strain evidence="2">DSM 19002 / CIP 109453 / HKI 454</strain>
    </source>
</reference>
<dbReference type="HOGENOM" id="CLU_3115591_0_0_4"/>
<dbReference type="Proteomes" id="UP000007437">
    <property type="component" value="Chromosome"/>
</dbReference>
<dbReference type="EMBL" id="FR687359">
    <property type="protein sequence ID" value="CBW74012.1"/>
    <property type="molecule type" value="Genomic_DNA"/>
</dbReference>
<organism evidence="1 2">
    <name type="scientific">Mycetohabitans rhizoxinica (strain DSM 19002 / CIP 109453 / HKI 454)</name>
    <name type="common">Paraburkholderia rhizoxinica</name>
    <dbReference type="NCBI Taxonomy" id="882378"/>
    <lineage>
        <taxon>Bacteria</taxon>
        <taxon>Pseudomonadati</taxon>
        <taxon>Pseudomonadota</taxon>
        <taxon>Betaproteobacteria</taxon>
        <taxon>Burkholderiales</taxon>
        <taxon>Burkholderiaceae</taxon>
        <taxon>Mycetohabitans</taxon>
    </lineage>
</organism>
<dbReference type="KEGG" id="brh:RBRH_03311"/>
<proteinExistence type="predicted"/>
<evidence type="ECO:0000313" key="1">
    <source>
        <dbReference type="EMBL" id="CBW74012.1"/>
    </source>
</evidence>
<accession>E5AMT1</accession>
<dbReference type="AlphaFoldDB" id="E5AMT1"/>
<gene>
    <name evidence="1" type="ordered locus">RBRH_03311</name>
</gene>
<sequence>MFGKQEMKNELAQTVCDIPNLFYCLLGLRNWRWMLVISYCRDMPFDIQIG</sequence>
<dbReference type="STRING" id="882378.RBRH_03311"/>
<protein>
    <submittedName>
        <fullName evidence="1">Uncharacterized protein</fullName>
    </submittedName>
</protein>